<dbReference type="PROSITE" id="PS50222">
    <property type="entry name" value="EF_HAND_2"/>
    <property type="match status" value="1"/>
</dbReference>
<dbReference type="GO" id="GO:0004722">
    <property type="term" value="F:protein serine/threonine phosphatase activity"/>
    <property type="evidence" value="ECO:0007669"/>
    <property type="project" value="UniProtKB-EC"/>
</dbReference>
<dbReference type="OrthoDB" id="256429at2759"/>
<dbReference type="SUPFAM" id="SSF56300">
    <property type="entry name" value="Metallo-dependent phosphatases"/>
    <property type="match status" value="1"/>
</dbReference>
<dbReference type="Gene3D" id="3.60.21.10">
    <property type="match status" value="1"/>
</dbReference>
<dbReference type="AlphaFoldDB" id="A0A226EU14"/>
<evidence type="ECO:0000313" key="5">
    <source>
        <dbReference type="EMBL" id="OXA60720.1"/>
    </source>
</evidence>
<reference evidence="5 6" key="1">
    <citation type="submission" date="2015-12" db="EMBL/GenBank/DDBJ databases">
        <title>The genome of Folsomia candida.</title>
        <authorList>
            <person name="Faddeeva A."/>
            <person name="Derks M.F."/>
            <person name="Anvar Y."/>
            <person name="Smit S."/>
            <person name="Van Straalen N."/>
            <person name="Roelofs D."/>
        </authorList>
    </citation>
    <scope>NUCLEOTIDE SEQUENCE [LARGE SCALE GENOMIC DNA]</scope>
    <source>
        <strain evidence="5 6">VU population</strain>
        <tissue evidence="5">Whole body</tissue>
    </source>
</reference>
<evidence type="ECO:0000313" key="6">
    <source>
        <dbReference type="Proteomes" id="UP000198287"/>
    </source>
</evidence>
<feature type="domain" description="EF-hand" evidence="4">
    <location>
        <begin position="283"/>
        <end position="318"/>
    </location>
</feature>
<dbReference type="EMBL" id="LNIX01000002">
    <property type="protein sequence ID" value="OXA60720.1"/>
    <property type="molecule type" value="Genomic_DNA"/>
</dbReference>
<dbReference type="InterPro" id="IPR002048">
    <property type="entry name" value="EF_hand_dom"/>
</dbReference>
<dbReference type="SMART" id="SM00156">
    <property type="entry name" value="PP2Ac"/>
    <property type="match status" value="1"/>
</dbReference>
<dbReference type="Gene3D" id="1.10.238.10">
    <property type="entry name" value="EF-hand"/>
    <property type="match status" value="1"/>
</dbReference>
<evidence type="ECO:0000256" key="1">
    <source>
        <dbReference type="ARBA" id="ARBA00008294"/>
    </source>
</evidence>
<accession>A0A226EU14</accession>
<dbReference type="Proteomes" id="UP000198287">
    <property type="component" value="Unassembled WGS sequence"/>
</dbReference>
<dbReference type="InterPro" id="IPR011992">
    <property type="entry name" value="EF-hand-dom_pair"/>
</dbReference>
<dbReference type="PROSITE" id="PS00018">
    <property type="entry name" value="EF_HAND_1"/>
    <property type="match status" value="1"/>
</dbReference>
<organism evidence="5 6">
    <name type="scientific">Folsomia candida</name>
    <name type="common">Springtail</name>
    <dbReference type="NCBI Taxonomy" id="158441"/>
    <lineage>
        <taxon>Eukaryota</taxon>
        <taxon>Metazoa</taxon>
        <taxon>Ecdysozoa</taxon>
        <taxon>Arthropoda</taxon>
        <taxon>Hexapoda</taxon>
        <taxon>Collembola</taxon>
        <taxon>Entomobryomorpha</taxon>
        <taxon>Isotomoidea</taxon>
        <taxon>Isotomidae</taxon>
        <taxon>Proisotominae</taxon>
        <taxon>Folsomia</taxon>
    </lineage>
</organism>
<dbReference type="PROSITE" id="PS00125">
    <property type="entry name" value="SER_THR_PHOSPHATASE"/>
    <property type="match status" value="1"/>
</dbReference>
<dbReference type="PRINTS" id="PR00114">
    <property type="entry name" value="STPHPHTASE"/>
</dbReference>
<evidence type="ECO:0000259" key="4">
    <source>
        <dbReference type="PROSITE" id="PS50222"/>
    </source>
</evidence>
<comment type="catalytic activity">
    <reaction evidence="3">
        <text>O-phospho-L-threonyl-[protein] + H2O = L-threonyl-[protein] + phosphate</text>
        <dbReference type="Rhea" id="RHEA:47004"/>
        <dbReference type="Rhea" id="RHEA-COMP:11060"/>
        <dbReference type="Rhea" id="RHEA-COMP:11605"/>
        <dbReference type="ChEBI" id="CHEBI:15377"/>
        <dbReference type="ChEBI" id="CHEBI:30013"/>
        <dbReference type="ChEBI" id="CHEBI:43474"/>
        <dbReference type="ChEBI" id="CHEBI:61977"/>
        <dbReference type="EC" id="3.1.3.16"/>
    </reaction>
</comment>
<name>A0A226EU14_FOLCA</name>
<sequence length="824" mass="90926">MMMVPEESSNANAAVDPSKPLPSPVWSSDFISVCASTVNVVTNDTEYWLESSGTGLSFGGTQRVPSGVTWRSLVDGWLQLVGVANGCEVRGIIRLDRWLVPGGGSQQIMASHAVHSILVPVDQKSLFTKKLDGQWLSVEELLSLQAEGKVTSVEVVDTILSLELGDLRGAALGTELHTKDIFLGLDLMKQKRSGLELIVQAAQIGQSEQELLYRDFLRFTLPFLVMGRRQFSRFMAQLGWMDEGVLGELFRTFDMGNRGGITFRDLTCGLAVIEPGTQHGGPQAEIRCRYIFRYFDKNNDGRLDFSEFRNMVASIRRAKGLADDINSIQDDAEKSAVVFGDTISETLGQTEFLTAVGQLKFRGTSHLLRSPTSIVAYLKKLSSGDAVSGNGIVSAATPPPTYRVETSTSQSQSLLGDSGLIIMTDVQADLQSYDVATHCVRVKRSGTILDIHSLWDIEHSGLAPDTPGKKILIGGGANRIKSLENFNQTSKPNEMLNGLRYFERQIVNDPTGQLKPKPAFDWGLIDRASLARCIISLCQQVTKLFMSEPRLIQLSSPVYILGDLHGNFPCLLSFEKALWRLGPSLTPASFLFLGDYVDRGAFSIEVIAYLFSHKLSAQQKIFLLRGNHEIREVQQMFSFYTECLTKFGEVQGIEVWNAVNDAFDALPLAAVIDKKIFCAHGGIPPPWIGHGMVSPINSIPVPLPRPEEQSKLSWELMWSDPIHTDSLTPEQLTELSLDQGFADNKRRGTGHVFTSQALEAFLQRNHFSHVIRAHEVQQAGFKVQLDGKLLTVFSSSNYCGGSNEAACILADKFKLRTIRIDTTT</sequence>
<evidence type="ECO:0000256" key="3">
    <source>
        <dbReference type="RuleBase" id="RU004273"/>
    </source>
</evidence>
<gene>
    <name evidence="5" type="ORF">Fcan01_05020</name>
</gene>
<dbReference type="EC" id="3.1.3.16" evidence="3"/>
<comment type="similarity">
    <text evidence="1 3">Belongs to the PPP phosphatase family.</text>
</comment>
<dbReference type="SUPFAM" id="SSF47473">
    <property type="entry name" value="EF-hand"/>
    <property type="match status" value="1"/>
</dbReference>
<evidence type="ECO:0000256" key="2">
    <source>
        <dbReference type="ARBA" id="ARBA00022837"/>
    </source>
</evidence>
<dbReference type="SMART" id="SM00054">
    <property type="entry name" value="EFh"/>
    <property type="match status" value="2"/>
</dbReference>
<comment type="caution">
    <text evidence="5">The sequence shown here is derived from an EMBL/GenBank/DDBJ whole genome shotgun (WGS) entry which is preliminary data.</text>
</comment>
<dbReference type="PANTHER" id="PTHR11668:SF496">
    <property type="entry name" value="SERINE_THREONINE-PROTEIN PHOSPHATASE"/>
    <property type="match status" value="1"/>
</dbReference>
<dbReference type="Pfam" id="PF13499">
    <property type="entry name" value="EF-hand_7"/>
    <property type="match status" value="1"/>
</dbReference>
<keyword evidence="6" id="KW-1185">Reference proteome</keyword>
<dbReference type="STRING" id="158441.A0A226EU14"/>
<dbReference type="OMA" id="LMWSDPI"/>
<dbReference type="PANTHER" id="PTHR11668">
    <property type="entry name" value="SERINE/THREONINE PROTEIN PHOSPHATASE"/>
    <property type="match status" value="1"/>
</dbReference>
<dbReference type="InterPro" id="IPR029052">
    <property type="entry name" value="Metallo-depent_PP-like"/>
</dbReference>
<dbReference type="CDD" id="cd00144">
    <property type="entry name" value="MPP_PPP_family"/>
    <property type="match status" value="1"/>
</dbReference>
<dbReference type="InterPro" id="IPR004843">
    <property type="entry name" value="Calcineurin-like_PHP"/>
</dbReference>
<keyword evidence="3" id="KW-0378">Hydrolase</keyword>
<dbReference type="CDD" id="cd00051">
    <property type="entry name" value="EFh"/>
    <property type="match status" value="1"/>
</dbReference>
<dbReference type="Pfam" id="PF00149">
    <property type="entry name" value="Metallophos"/>
    <property type="match status" value="1"/>
</dbReference>
<dbReference type="GO" id="GO:0005634">
    <property type="term" value="C:nucleus"/>
    <property type="evidence" value="ECO:0007669"/>
    <property type="project" value="TreeGrafter"/>
</dbReference>
<dbReference type="InterPro" id="IPR006186">
    <property type="entry name" value="Ser/Thr-sp_prot-phosphatase"/>
</dbReference>
<dbReference type="InterPro" id="IPR050341">
    <property type="entry name" value="PP1_catalytic_subunit"/>
</dbReference>
<dbReference type="InterPro" id="IPR018247">
    <property type="entry name" value="EF_Hand_1_Ca_BS"/>
</dbReference>
<dbReference type="GO" id="GO:0005737">
    <property type="term" value="C:cytoplasm"/>
    <property type="evidence" value="ECO:0007669"/>
    <property type="project" value="TreeGrafter"/>
</dbReference>
<proteinExistence type="inferred from homology"/>
<keyword evidence="2" id="KW-0106">Calcium</keyword>
<dbReference type="GO" id="GO:0005509">
    <property type="term" value="F:calcium ion binding"/>
    <property type="evidence" value="ECO:0007669"/>
    <property type="project" value="InterPro"/>
</dbReference>
<protein>
    <recommendedName>
        <fullName evidence="3">Serine/threonine-protein phosphatase</fullName>
        <ecNumber evidence="3">3.1.3.16</ecNumber>
    </recommendedName>
</protein>